<reference evidence="1" key="2">
    <citation type="journal article" date="2022" name="New Phytol.">
        <title>Evolutionary transition to the ectomycorrhizal habit in the genomes of a hyperdiverse lineage of mushroom-forming fungi.</title>
        <authorList>
            <person name="Looney B."/>
            <person name="Miyauchi S."/>
            <person name="Morin E."/>
            <person name="Drula E."/>
            <person name="Courty P.E."/>
            <person name="Kohler A."/>
            <person name="Kuo A."/>
            <person name="LaButti K."/>
            <person name="Pangilinan J."/>
            <person name="Lipzen A."/>
            <person name="Riley R."/>
            <person name="Andreopoulos W."/>
            <person name="He G."/>
            <person name="Johnson J."/>
            <person name="Nolan M."/>
            <person name="Tritt A."/>
            <person name="Barry K.W."/>
            <person name="Grigoriev I.V."/>
            <person name="Nagy L.G."/>
            <person name="Hibbett D."/>
            <person name="Henrissat B."/>
            <person name="Matheny P.B."/>
            <person name="Labbe J."/>
            <person name="Martin F.M."/>
        </authorList>
    </citation>
    <scope>NUCLEOTIDE SEQUENCE</scope>
    <source>
        <strain evidence="1">EC-137</strain>
    </source>
</reference>
<gene>
    <name evidence="1" type="ORF">K488DRAFT_85773</name>
</gene>
<evidence type="ECO:0000313" key="2">
    <source>
        <dbReference type="Proteomes" id="UP000814128"/>
    </source>
</evidence>
<proteinExistence type="predicted"/>
<organism evidence="1 2">
    <name type="scientific">Vararia minispora EC-137</name>
    <dbReference type="NCBI Taxonomy" id="1314806"/>
    <lineage>
        <taxon>Eukaryota</taxon>
        <taxon>Fungi</taxon>
        <taxon>Dikarya</taxon>
        <taxon>Basidiomycota</taxon>
        <taxon>Agaricomycotina</taxon>
        <taxon>Agaricomycetes</taxon>
        <taxon>Russulales</taxon>
        <taxon>Lachnocladiaceae</taxon>
        <taxon>Vararia</taxon>
    </lineage>
</organism>
<name>A0ACB8QMH0_9AGAM</name>
<reference evidence="1" key="1">
    <citation type="submission" date="2021-02" db="EMBL/GenBank/DDBJ databases">
        <authorList>
            <consortium name="DOE Joint Genome Institute"/>
            <person name="Ahrendt S."/>
            <person name="Looney B.P."/>
            <person name="Miyauchi S."/>
            <person name="Morin E."/>
            <person name="Drula E."/>
            <person name="Courty P.E."/>
            <person name="Chicoki N."/>
            <person name="Fauchery L."/>
            <person name="Kohler A."/>
            <person name="Kuo A."/>
            <person name="Labutti K."/>
            <person name="Pangilinan J."/>
            <person name="Lipzen A."/>
            <person name="Riley R."/>
            <person name="Andreopoulos W."/>
            <person name="He G."/>
            <person name="Johnson J."/>
            <person name="Barry K.W."/>
            <person name="Grigoriev I.V."/>
            <person name="Nagy L."/>
            <person name="Hibbett D."/>
            <person name="Henrissat B."/>
            <person name="Matheny P.B."/>
            <person name="Labbe J."/>
            <person name="Martin F."/>
        </authorList>
    </citation>
    <scope>NUCLEOTIDE SEQUENCE</scope>
    <source>
        <strain evidence="1">EC-137</strain>
    </source>
</reference>
<dbReference type="Proteomes" id="UP000814128">
    <property type="component" value="Unassembled WGS sequence"/>
</dbReference>
<evidence type="ECO:0000313" key="1">
    <source>
        <dbReference type="EMBL" id="KAI0032541.1"/>
    </source>
</evidence>
<accession>A0ACB8QMH0</accession>
<dbReference type="EMBL" id="MU273543">
    <property type="protein sequence ID" value="KAI0032541.1"/>
    <property type="molecule type" value="Genomic_DNA"/>
</dbReference>
<protein>
    <submittedName>
        <fullName evidence="1">Uncharacterized protein</fullName>
    </submittedName>
</protein>
<keyword evidence="2" id="KW-1185">Reference proteome</keyword>
<comment type="caution">
    <text evidence="1">The sequence shown here is derived from an EMBL/GenBank/DDBJ whole genome shotgun (WGS) entry which is preliminary data.</text>
</comment>
<sequence>MSTAILHPSPRHPSSEIIDVDLIDDGELPGPPPSRRRRLDVRSWAPVESTTDGVRSRSVIVIDSDDDDGGYQEAMFSNHRRIRSPPPPTRRTSVPPPVPPLPTPLSPHNPPEVIIPRSNIILQSFTARFRDSLADRSSVHNTATGSSFVHRSNHVPSMGLGGALLRVREETQQERRRNVREARARRVEASLNRAIGPVGHATDPFWSMSAGPNGVDEYLFESAAQDEGLLPRFRQLSAMFDIPDHLDRFEDSPRSARQPRVGQSLFQRPTYKVEYTHKDEQPAPGFTYDFDPAEKEREVVRLLKVATGVLVLDESGEVEIEEASSSSAASTSYNPDDATSTLLICALCGDPLVLGGSGAQKLWALRCGHMLDGKCVDALMRPPDPKPLPEPEARPLSALSDGAVIVDRKGKAMLVVGDAVATDDDANSIRRRLRPRKAAAPSVTTKPAARASRTVSAQAIVQAKGKRARAVKGKSKIDAPRVRAEHTWECPVVGCHKPHASEQLEGGEGHEGELRWVYKEGQGAVQVFA</sequence>